<evidence type="ECO:0000313" key="4">
    <source>
        <dbReference type="Proteomes" id="UP000663838"/>
    </source>
</evidence>
<organism evidence="3 4">
    <name type="scientific">Rotaria socialis</name>
    <dbReference type="NCBI Taxonomy" id="392032"/>
    <lineage>
        <taxon>Eukaryota</taxon>
        <taxon>Metazoa</taxon>
        <taxon>Spiralia</taxon>
        <taxon>Gnathifera</taxon>
        <taxon>Rotifera</taxon>
        <taxon>Eurotatoria</taxon>
        <taxon>Bdelloidea</taxon>
        <taxon>Philodinida</taxon>
        <taxon>Philodinidae</taxon>
        <taxon>Rotaria</taxon>
    </lineage>
</organism>
<accession>A0A820WRF3</accession>
<evidence type="ECO:0000313" key="3">
    <source>
        <dbReference type="EMBL" id="CAF4521809.1"/>
    </source>
</evidence>
<dbReference type="PROSITE" id="PS50181">
    <property type="entry name" value="FBOX"/>
    <property type="match status" value="1"/>
</dbReference>
<proteinExistence type="predicted"/>
<name>A0A820WRF3_9BILA</name>
<sequence length="189" mass="21829">MNHRDIHLLDLPVELLLNILRKLNNMDVLYSLIGIEGLDLLAQDEKFTNNLNFVFASNDSINEPMLNRFCNLILPRIQYNVKCVVLETKTMDRILRAGIYPNLTQLKIFKFQANIFSKFCTDELLLRDNFKKQITELTLLDDCGPETEAIDETTNAYIKWFDFFENLNSLSCIESCMSGDPVLSLIDLP</sequence>
<feature type="domain" description="F-box" evidence="1">
    <location>
        <begin position="5"/>
        <end position="32"/>
    </location>
</feature>
<dbReference type="EMBL" id="CAJOBS010000200">
    <property type="protein sequence ID" value="CAF4521809.1"/>
    <property type="molecule type" value="Genomic_DNA"/>
</dbReference>
<dbReference type="AlphaFoldDB" id="A0A820WRF3"/>
<dbReference type="EMBL" id="CAJNYV010005856">
    <property type="protein sequence ID" value="CAF3785290.1"/>
    <property type="molecule type" value="Genomic_DNA"/>
</dbReference>
<dbReference type="InterPro" id="IPR001810">
    <property type="entry name" value="F-box_dom"/>
</dbReference>
<evidence type="ECO:0000259" key="1">
    <source>
        <dbReference type="PROSITE" id="PS50181"/>
    </source>
</evidence>
<protein>
    <recommendedName>
        <fullName evidence="1">F-box domain-containing protein</fullName>
    </recommendedName>
</protein>
<evidence type="ECO:0000313" key="2">
    <source>
        <dbReference type="EMBL" id="CAF3785290.1"/>
    </source>
</evidence>
<dbReference type="Proteomes" id="UP000663838">
    <property type="component" value="Unassembled WGS sequence"/>
</dbReference>
<reference evidence="3" key="1">
    <citation type="submission" date="2021-02" db="EMBL/GenBank/DDBJ databases">
        <authorList>
            <person name="Nowell W R."/>
        </authorList>
    </citation>
    <scope>NUCLEOTIDE SEQUENCE</scope>
</reference>
<comment type="caution">
    <text evidence="3">The sequence shown here is derived from an EMBL/GenBank/DDBJ whole genome shotgun (WGS) entry which is preliminary data.</text>
</comment>
<dbReference type="Proteomes" id="UP000663865">
    <property type="component" value="Unassembled WGS sequence"/>
</dbReference>
<gene>
    <name evidence="2" type="ORF">KIK155_LOCUS31570</name>
    <name evidence="3" type="ORF">TOA249_LOCUS5064</name>
</gene>